<evidence type="ECO:0000259" key="2">
    <source>
        <dbReference type="Pfam" id="PF19289"/>
    </source>
</evidence>
<evidence type="ECO:0000259" key="3">
    <source>
        <dbReference type="Pfam" id="PF19290"/>
    </source>
</evidence>
<dbReference type="InterPro" id="IPR045570">
    <property type="entry name" value="Metalloprtase-TldD/E_cen_dom"/>
</dbReference>
<dbReference type="Pfam" id="PF01523">
    <property type="entry name" value="PmbA_TldD_1st"/>
    <property type="match status" value="1"/>
</dbReference>
<evidence type="ECO:0000313" key="5">
    <source>
        <dbReference type="Proteomes" id="UP000722336"/>
    </source>
</evidence>
<dbReference type="InterPro" id="IPR047657">
    <property type="entry name" value="PmbA"/>
</dbReference>
<proteinExistence type="predicted"/>
<protein>
    <submittedName>
        <fullName evidence="4">TldD/PmbA family protein</fullName>
    </submittedName>
</protein>
<comment type="caution">
    <text evidence="4">The sequence shown here is derived from an EMBL/GenBank/DDBJ whole genome shotgun (WGS) entry which is preliminary data.</text>
</comment>
<dbReference type="PANTHER" id="PTHR43421">
    <property type="entry name" value="METALLOPROTEASE PMBA"/>
    <property type="match status" value="1"/>
</dbReference>
<name>A0ABS6SI82_9SPHN</name>
<accession>A0ABS6SI82</accession>
<dbReference type="EMBL" id="JAGSPA010000004">
    <property type="protein sequence ID" value="MBV7257636.1"/>
    <property type="molecule type" value="Genomic_DNA"/>
</dbReference>
<dbReference type="Pfam" id="PF19290">
    <property type="entry name" value="PmbA_TldD_2nd"/>
    <property type="match status" value="1"/>
</dbReference>
<dbReference type="InterPro" id="IPR045569">
    <property type="entry name" value="Metalloprtase-TldD/E_C"/>
</dbReference>
<dbReference type="PANTHER" id="PTHR43421:SF1">
    <property type="entry name" value="METALLOPROTEASE PMBA"/>
    <property type="match status" value="1"/>
</dbReference>
<sequence length="447" mass="45681">MITETDALAHLETVLAALKRAGASHADAVYVGGDSASVSVRLGNVEDISRSEDAEIGIRAFAGDRSASVALSDFAPAAIAEAARRAVAMARLATPDEHAGLVPEEMLAKTALPDLQTDDGGTVDLTALEANALQCEDAARAVHGVTNSGGGGASASRGTFALATSHGFAAARTGTSYSVYASVIAGEGENMQRDYASHSARHLADLEDVSEVGSRAGTRTVARLNPVKPKSGVMTVLFDPRVSPGIVGHLIGAINGGAIARGTSFLTEPDAQVFGAGVAILEDPHRARGHRSRAFDGEGIATTRRSIVEDGRLTGWLLNNAAARQLGLATTGHAARGTGGPPGIGPSNLHMAAGTQSREDMIAAIGSGILITELIGQGVSIVTGDYSRGAGGFLIENGEITRPVSGITIAGNLKDMFARLIPASDLEFRHATNAPTLLVEGMTVAGE</sequence>
<evidence type="ECO:0000259" key="1">
    <source>
        <dbReference type="Pfam" id="PF01523"/>
    </source>
</evidence>
<keyword evidence="5" id="KW-1185">Reference proteome</keyword>
<organism evidence="4 5">
    <name type="scientific">Pacificimonas pallii</name>
    <dbReference type="NCBI Taxonomy" id="2827236"/>
    <lineage>
        <taxon>Bacteria</taxon>
        <taxon>Pseudomonadati</taxon>
        <taxon>Pseudomonadota</taxon>
        <taxon>Alphaproteobacteria</taxon>
        <taxon>Sphingomonadales</taxon>
        <taxon>Sphingosinicellaceae</taxon>
        <taxon>Pacificimonas</taxon>
    </lineage>
</organism>
<gene>
    <name evidence="4" type="ORF">KCG44_12660</name>
</gene>
<reference evidence="4 5" key="1">
    <citation type="submission" date="2021-04" db="EMBL/GenBank/DDBJ databases">
        <authorList>
            <person name="Pira H."/>
            <person name="Risdian C."/>
            <person name="Wink J."/>
        </authorList>
    </citation>
    <scope>NUCLEOTIDE SEQUENCE [LARGE SCALE GENOMIC DNA]</scope>
    <source>
        <strain evidence="4 5">WHA3</strain>
    </source>
</reference>
<feature type="domain" description="Metalloprotease TldD/E N-terminal" evidence="1">
    <location>
        <begin position="26"/>
        <end position="90"/>
    </location>
</feature>
<dbReference type="Proteomes" id="UP000722336">
    <property type="component" value="Unassembled WGS sequence"/>
</dbReference>
<dbReference type="Pfam" id="PF19289">
    <property type="entry name" value="PmbA_TldD_3rd"/>
    <property type="match status" value="1"/>
</dbReference>
<feature type="domain" description="Metalloprotease TldD/E central" evidence="3">
    <location>
        <begin position="124"/>
        <end position="224"/>
    </location>
</feature>
<feature type="domain" description="Metalloprotease TldD/E C-terminal" evidence="2">
    <location>
        <begin position="231"/>
        <end position="446"/>
    </location>
</feature>
<dbReference type="InterPro" id="IPR002510">
    <property type="entry name" value="Metalloprtase-TldD/E_N"/>
</dbReference>
<dbReference type="RefSeq" id="WP_218446475.1">
    <property type="nucleotide sequence ID" value="NZ_JAGSPA010000004.1"/>
</dbReference>
<evidence type="ECO:0000313" key="4">
    <source>
        <dbReference type="EMBL" id="MBV7257636.1"/>
    </source>
</evidence>